<reference evidence="2" key="1">
    <citation type="submission" date="2020-02" db="EMBL/GenBank/DDBJ databases">
        <authorList>
            <person name="Meier V. D."/>
        </authorList>
    </citation>
    <scope>NUCLEOTIDE SEQUENCE</scope>
    <source>
        <strain evidence="2">AVDCRST_MAG48</strain>
    </source>
</reference>
<dbReference type="AlphaFoldDB" id="A0A6J4KLP3"/>
<feature type="non-terminal residue" evidence="2">
    <location>
        <position position="52"/>
    </location>
</feature>
<name>A0A6J4KLP3_9ACTN</name>
<dbReference type="EMBL" id="CADCTS010000281">
    <property type="protein sequence ID" value="CAA9309466.1"/>
    <property type="molecule type" value="Genomic_DNA"/>
</dbReference>
<feature type="non-terminal residue" evidence="2">
    <location>
        <position position="1"/>
    </location>
</feature>
<protein>
    <submittedName>
        <fullName evidence="2">Uncharacterized protein</fullName>
    </submittedName>
</protein>
<proteinExistence type="predicted"/>
<gene>
    <name evidence="2" type="ORF">AVDCRST_MAG48-1935</name>
</gene>
<evidence type="ECO:0000256" key="1">
    <source>
        <dbReference type="SAM" id="MobiDB-lite"/>
    </source>
</evidence>
<feature type="compositionally biased region" description="Low complexity" evidence="1">
    <location>
        <begin position="1"/>
        <end position="22"/>
    </location>
</feature>
<feature type="region of interest" description="Disordered" evidence="1">
    <location>
        <begin position="1"/>
        <end position="35"/>
    </location>
</feature>
<sequence length="52" mass="5539">ATSAATGAPPRGRARTATGTPRRWLRHPTSCRPASTRSANISTLLQRLSRPA</sequence>
<accession>A0A6J4KLP3</accession>
<evidence type="ECO:0000313" key="2">
    <source>
        <dbReference type="EMBL" id="CAA9309466.1"/>
    </source>
</evidence>
<organism evidence="2">
    <name type="scientific">uncultured Friedmanniella sp</name>
    <dbReference type="NCBI Taxonomy" id="335381"/>
    <lineage>
        <taxon>Bacteria</taxon>
        <taxon>Bacillati</taxon>
        <taxon>Actinomycetota</taxon>
        <taxon>Actinomycetes</taxon>
        <taxon>Propionibacteriales</taxon>
        <taxon>Nocardioidaceae</taxon>
        <taxon>Friedmanniella</taxon>
        <taxon>environmental samples</taxon>
    </lineage>
</organism>